<dbReference type="InterPro" id="IPR008981">
    <property type="entry name" value="FMuLV_rcpt-bd"/>
</dbReference>
<evidence type="ECO:0008006" key="5">
    <source>
        <dbReference type="Google" id="ProtNLM"/>
    </source>
</evidence>
<dbReference type="STRING" id="9669.ENSMPUP00000019679"/>
<keyword evidence="3" id="KW-0732">Signal</keyword>
<dbReference type="CDD" id="cd09851">
    <property type="entry name" value="HTLV-1-like_HR1-HR2"/>
    <property type="match status" value="1"/>
</dbReference>
<dbReference type="AlphaFoldDB" id="M3Z7W6"/>
<proteinExistence type="predicted"/>
<dbReference type="EMBL" id="AEYP01069726">
    <property type="status" value="NOT_ANNOTATED_CDS"/>
    <property type="molecule type" value="Genomic_DNA"/>
</dbReference>
<evidence type="ECO:0000256" key="1">
    <source>
        <dbReference type="SAM" id="Coils"/>
    </source>
</evidence>
<dbReference type="PANTHER" id="PTHR10424:SF82">
    <property type="entry name" value="ENVELOPE GLYCOPROTEIN-RELATED"/>
    <property type="match status" value="1"/>
</dbReference>
<feature type="coiled-coil region" evidence="1">
    <location>
        <begin position="495"/>
        <end position="522"/>
    </location>
</feature>
<dbReference type="eggNOG" id="ENOG502SD08">
    <property type="taxonomic scope" value="Eukaryota"/>
</dbReference>
<dbReference type="HOGENOM" id="CLU_032644_2_0_1"/>
<dbReference type="Pfam" id="PF00429">
    <property type="entry name" value="TLV_coat"/>
    <property type="match status" value="1"/>
</dbReference>
<evidence type="ECO:0000256" key="3">
    <source>
        <dbReference type="SAM" id="SignalP"/>
    </source>
</evidence>
<dbReference type="SUPFAM" id="SSF49830">
    <property type="entry name" value="ENV polyprotein, receptor-binding domain"/>
    <property type="match status" value="1"/>
</dbReference>
<dbReference type="InterPro" id="IPR018154">
    <property type="entry name" value="TLV/ENV_coat_polyprotein"/>
</dbReference>
<name>M3Z7W6_MUSPF</name>
<protein>
    <recommendedName>
        <fullName evidence="5">Envelope glycoprotein</fullName>
    </recommendedName>
</protein>
<sequence length="592" mass="66259">MKLPLFALLFTLLPWYGASSPHAPAILTWQVTNSAGLVVWNMSHTATPYTWWPNLYPDVCKLAMGAPANWDAENYFDLQKPPSQPSPWGRLGLDPWGGCGDWSQRSMLSTLTFYVCPGVHRPREWTHSCSGAAHFYCRNWGCETTGDTYWKPTSGWDYITVTANYSHARSSPKWTQNPACKDQWCHPLKIAFTESGKRQTNWVRGYTWGLRFYKERYDDGLTFTIKLSIETSKATIGPNPVLAPPPPTRPRLTVVTQSPATYGATQTGHNRTVILPLPTSPTKRPMISTEKPRSRNPNDHLLKLIQYAFQVLNYTDPNATESCWLCYDIAPPFYKGLATPGGYNLSSAPSICRWTSRSPRLTLAAVRGWGTCVGKIPPEHMHLCSQNLTINNTEQYVIPPQDAWWACTSGITPCIHPGALNRSADYCVMVHLIPRLIYDPYEDLMSYWEGGLRRTKREPVSLTLALMLGLGLGIAGVATGTSAPISQQHHYQYLREAIDIDIQELELSISKLQESVSSLAEVVLQNRRGLDLLFFQQGGLCAALKEERCFYTDHSGVVKDSMAKVQEGLAKRKREREAGKVGSGHDLIHPLG</sequence>
<evidence type="ECO:0000256" key="2">
    <source>
        <dbReference type="SAM" id="MobiDB-lite"/>
    </source>
</evidence>
<dbReference type="Gene3D" id="1.10.287.210">
    <property type="match status" value="1"/>
</dbReference>
<dbReference type="Gene3D" id="3.90.310.10">
    <property type="entry name" value="ENV polyprotein, receptor-binding domain"/>
    <property type="match status" value="1"/>
</dbReference>
<dbReference type="OMA" id="PWFTTLI"/>
<feature type="signal peptide" evidence="3">
    <location>
        <begin position="1"/>
        <end position="19"/>
    </location>
</feature>
<dbReference type="PANTHER" id="PTHR10424">
    <property type="entry name" value="VIRAL ENVELOPE PROTEIN"/>
    <property type="match status" value="1"/>
</dbReference>
<reference evidence="4" key="1">
    <citation type="submission" date="2024-06" db="UniProtKB">
        <authorList>
            <consortium name="Ensembl"/>
        </authorList>
    </citation>
    <scope>IDENTIFICATION</scope>
</reference>
<dbReference type="GeneTree" id="ENSGT00690000102286"/>
<feature type="chain" id="PRO_5004046309" description="Envelope glycoprotein" evidence="3">
    <location>
        <begin position="20"/>
        <end position="592"/>
    </location>
</feature>
<evidence type="ECO:0000313" key="4">
    <source>
        <dbReference type="Ensembl" id="ENSMPUP00000019679.1"/>
    </source>
</evidence>
<dbReference type="InParanoid" id="M3Z7W6"/>
<dbReference type="Ensembl" id="ENSMPUT00000019959.1">
    <property type="protein sequence ID" value="ENSMPUP00000019679.1"/>
    <property type="gene ID" value="ENSMPUG00000019807.1"/>
</dbReference>
<dbReference type="SUPFAM" id="SSF58069">
    <property type="entry name" value="Virus ectodomain"/>
    <property type="match status" value="1"/>
</dbReference>
<accession>M3Z7W6</accession>
<feature type="region of interest" description="Disordered" evidence="2">
    <location>
        <begin position="272"/>
        <end position="295"/>
    </location>
</feature>
<feature type="region of interest" description="Disordered" evidence="2">
    <location>
        <begin position="573"/>
        <end position="592"/>
    </location>
</feature>
<organism evidence="4">
    <name type="scientific">Mustela putorius furo</name>
    <name type="common">European domestic ferret</name>
    <name type="synonym">Mustela furo</name>
    <dbReference type="NCBI Taxonomy" id="9669"/>
    <lineage>
        <taxon>Eukaryota</taxon>
        <taxon>Metazoa</taxon>
        <taxon>Chordata</taxon>
        <taxon>Craniata</taxon>
        <taxon>Vertebrata</taxon>
        <taxon>Euteleostomi</taxon>
        <taxon>Mammalia</taxon>
        <taxon>Eutheria</taxon>
        <taxon>Laurasiatheria</taxon>
        <taxon>Carnivora</taxon>
        <taxon>Caniformia</taxon>
        <taxon>Musteloidea</taxon>
        <taxon>Mustelidae</taxon>
        <taxon>Mustelinae</taxon>
        <taxon>Mustela</taxon>
    </lineage>
</organism>
<keyword evidence="1" id="KW-0175">Coiled coil</keyword>